<organism evidence="2 3">
    <name type="scientific">Fuerstiella marisgermanici</name>
    <dbReference type="NCBI Taxonomy" id="1891926"/>
    <lineage>
        <taxon>Bacteria</taxon>
        <taxon>Pseudomonadati</taxon>
        <taxon>Planctomycetota</taxon>
        <taxon>Planctomycetia</taxon>
        <taxon>Planctomycetales</taxon>
        <taxon>Planctomycetaceae</taxon>
        <taxon>Fuerstiella</taxon>
    </lineage>
</organism>
<dbReference type="KEGG" id="fmr:Fuma_06137"/>
<accession>A0A1P8WR10</accession>
<dbReference type="AlphaFoldDB" id="A0A1P8WR10"/>
<reference evidence="2 3" key="1">
    <citation type="journal article" date="2016" name="Front. Microbiol.">
        <title>Fuerstia marisgermanicae gen. nov., sp. nov., an Unusual Member of the Phylum Planctomycetes from the German Wadden Sea.</title>
        <authorList>
            <person name="Kohn T."/>
            <person name="Heuer A."/>
            <person name="Jogler M."/>
            <person name="Vollmers J."/>
            <person name="Boedeker C."/>
            <person name="Bunk B."/>
            <person name="Rast P."/>
            <person name="Borchert D."/>
            <person name="Glockner I."/>
            <person name="Freese H.M."/>
            <person name="Klenk H.P."/>
            <person name="Overmann J."/>
            <person name="Kaster A.K."/>
            <person name="Rohde M."/>
            <person name="Wiegand S."/>
            <person name="Jogler C."/>
        </authorList>
    </citation>
    <scope>NUCLEOTIDE SEQUENCE [LARGE SCALE GENOMIC DNA]</scope>
    <source>
        <strain evidence="2 3">NH11</strain>
    </source>
</reference>
<dbReference type="Proteomes" id="UP000187735">
    <property type="component" value="Chromosome"/>
</dbReference>
<protein>
    <submittedName>
        <fullName evidence="2">Uncharacterized protein</fullName>
    </submittedName>
</protein>
<keyword evidence="3" id="KW-1185">Reference proteome</keyword>
<name>A0A1P8WR10_9PLAN</name>
<proteinExistence type="predicted"/>
<sequence precursor="true">MKTEMTLFSSLFLQFLFASSLKAQEPKAAPPKGHREVGRGSETALRKLCQVTANTGPQRISLNCGHGSGMSDDKGYYSRAQTVNDKGENALSLHRNQIQFLDALDSPWPKTIMMCRPPALIVGDFGTGGSRHRQGFCRAPPYRMIA</sequence>
<evidence type="ECO:0000256" key="1">
    <source>
        <dbReference type="SAM" id="SignalP"/>
    </source>
</evidence>
<dbReference type="EMBL" id="CP017641">
    <property type="protein sequence ID" value="APZ96468.1"/>
    <property type="molecule type" value="Genomic_DNA"/>
</dbReference>
<feature type="signal peptide" evidence="1">
    <location>
        <begin position="1"/>
        <end position="23"/>
    </location>
</feature>
<evidence type="ECO:0000313" key="2">
    <source>
        <dbReference type="EMBL" id="APZ96468.1"/>
    </source>
</evidence>
<keyword evidence="1" id="KW-0732">Signal</keyword>
<feature type="chain" id="PRO_5012410895" evidence="1">
    <location>
        <begin position="24"/>
        <end position="146"/>
    </location>
</feature>
<gene>
    <name evidence="2" type="ORF">Fuma_06137</name>
</gene>
<evidence type="ECO:0000313" key="3">
    <source>
        <dbReference type="Proteomes" id="UP000187735"/>
    </source>
</evidence>